<proteinExistence type="predicted"/>
<dbReference type="CDD" id="cd01650">
    <property type="entry name" value="RT_nLTR_like"/>
    <property type="match status" value="1"/>
</dbReference>
<dbReference type="PANTHER" id="PTHR33332">
    <property type="entry name" value="REVERSE TRANSCRIPTASE DOMAIN-CONTAINING PROTEIN"/>
    <property type="match status" value="1"/>
</dbReference>
<evidence type="ECO:0000313" key="1">
    <source>
        <dbReference type="EMBL" id="CAB3979815.1"/>
    </source>
</evidence>
<sequence length="442" mass="51199">MLSKPLERHVSLSFCEHLRSHDLLYLNQSGFRSNHSCETALINITDKWLKAMDDGELIGAVFMDFSKAFDLVNHDVLLRKLAKYHISQQALQWFTSYLDGRSQQCSVLGSLSSPLMLERGVPQRSILGPKLFSIYINDLPMSLGEANADIYADDTTLWPSSKSCDEIQQTLQNALDITEQWLTVNNMVSNTTKTKKLLIGTVQKLRHSDKDELDLYLNGTKLGEIKNEKLLGIKLDKHLKWNKHIEYLIRKLNSRICLLKRAKEHLTIHCRTLLYNAIIKPILEYCCTVWGNCSKEQLIRLLKIQKRCARLILNANFRDNSVKLFTELGWLPISDTINCRKLYMLHKISLGHCPDYFSEYIRYLKDSHNYNTRASTNRNAVIPTYKKVSGSRMFQTSAIRLWNTVEVSLQDMLSHKQFVNKLEQKRLLENAQLQHFSIETTF</sequence>
<dbReference type="InterPro" id="IPR000477">
    <property type="entry name" value="RT_dom"/>
</dbReference>
<evidence type="ECO:0000313" key="2">
    <source>
        <dbReference type="Proteomes" id="UP001152795"/>
    </source>
</evidence>
<organism evidence="1 2">
    <name type="scientific">Paramuricea clavata</name>
    <name type="common">Red gorgonian</name>
    <name type="synonym">Violescent sea-whip</name>
    <dbReference type="NCBI Taxonomy" id="317549"/>
    <lineage>
        <taxon>Eukaryota</taxon>
        <taxon>Metazoa</taxon>
        <taxon>Cnidaria</taxon>
        <taxon>Anthozoa</taxon>
        <taxon>Octocorallia</taxon>
        <taxon>Malacalcyonacea</taxon>
        <taxon>Plexauridae</taxon>
        <taxon>Paramuricea</taxon>
    </lineage>
</organism>
<gene>
    <name evidence="1" type="ORF">PACLA_8A053877</name>
</gene>
<dbReference type="OrthoDB" id="7468774at2759"/>
<reference evidence="1" key="1">
    <citation type="submission" date="2020-04" db="EMBL/GenBank/DDBJ databases">
        <authorList>
            <person name="Alioto T."/>
            <person name="Alioto T."/>
            <person name="Gomez Garrido J."/>
        </authorList>
    </citation>
    <scope>NUCLEOTIDE SEQUENCE</scope>
    <source>
        <strain evidence="1">A484AB</strain>
    </source>
</reference>
<name>A0A7D9DC90_PARCT</name>
<keyword evidence="2" id="KW-1185">Reference proteome</keyword>
<dbReference type="PROSITE" id="PS50878">
    <property type="entry name" value="RT_POL"/>
    <property type="match status" value="1"/>
</dbReference>
<accession>A0A7D9DC90</accession>
<dbReference type="Pfam" id="PF00078">
    <property type="entry name" value="RVT_1"/>
    <property type="match status" value="1"/>
</dbReference>
<dbReference type="AlphaFoldDB" id="A0A7D9DC90"/>
<dbReference type="EMBL" id="CACRXK020000232">
    <property type="protein sequence ID" value="CAB3979815.1"/>
    <property type="molecule type" value="Genomic_DNA"/>
</dbReference>
<dbReference type="Proteomes" id="UP001152795">
    <property type="component" value="Unassembled WGS sequence"/>
</dbReference>
<protein>
    <submittedName>
        <fullName evidence="1">Uncharacterized protein</fullName>
    </submittedName>
</protein>
<comment type="caution">
    <text evidence="1">The sequence shown here is derived from an EMBL/GenBank/DDBJ whole genome shotgun (WGS) entry which is preliminary data.</text>
</comment>